<dbReference type="PANTHER" id="PTHR14097:SF7">
    <property type="entry name" value="OXIDOREDUCTASE HTATIP2"/>
    <property type="match status" value="1"/>
</dbReference>
<protein>
    <recommendedName>
        <fullName evidence="9">NAD(P)-binding domain-containing protein</fullName>
    </recommendedName>
</protein>
<name>A0AAE0NGX4_9PEZI</name>
<keyword evidence="3" id="KW-1000">Mitochondrion outer membrane</keyword>
<evidence type="ECO:0000256" key="1">
    <source>
        <dbReference type="ARBA" id="ARBA00004450"/>
    </source>
</evidence>
<evidence type="ECO:0000256" key="4">
    <source>
        <dbReference type="ARBA" id="ARBA00022946"/>
    </source>
</evidence>
<dbReference type="AlphaFoldDB" id="A0AAE0NGX4"/>
<evidence type="ECO:0000256" key="6">
    <source>
        <dbReference type="ARBA" id="ARBA00023136"/>
    </source>
</evidence>
<dbReference type="InterPro" id="IPR036291">
    <property type="entry name" value="NAD(P)-bd_dom_sf"/>
</dbReference>
<dbReference type="SUPFAM" id="SSF51735">
    <property type="entry name" value="NAD(P)-binding Rossmann-fold domains"/>
    <property type="match status" value="1"/>
</dbReference>
<accession>A0AAE0NGX4</accession>
<comment type="caution">
    <text evidence="7">The sequence shown here is derived from an EMBL/GenBank/DDBJ whole genome shotgun (WGS) entry which is preliminary data.</text>
</comment>
<dbReference type="InterPro" id="IPR014843">
    <property type="entry name" value="Him1/Fmp52"/>
</dbReference>
<dbReference type="Gene3D" id="3.40.50.720">
    <property type="entry name" value="NAD(P)-binding Rossmann-like Domain"/>
    <property type="match status" value="1"/>
</dbReference>
<keyword evidence="4" id="KW-0809">Transit peptide</keyword>
<dbReference type="EMBL" id="JAULSW010000005">
    <property type="protein sequence ID" value="KAK3381346.1"/>
    <property type="molecule type" value="Genomic_DNA"/>
</dbReference>
<keyword evidence="8" id="KW-1185">Reference proteome</keyword>
<evidence type="ECO:0000256" key="2">
    <source>
        <dbReference type="ARBA" id="ARBA00006617"/>
    </source>
</evidence>
<dbReference type="FunFam" id="3.40.50.720:FF:000366">
    <property type="entry name" value="Protein FMP52, mitochondrial"/>
    <property type="match status" value="1"/>
</dbReference>
<keyword evidence="6" id="KW-0472">Membrane</keyword>
<evidence type="ECO:0000313" key="8">
    <source>
        <dbReference type="Proteomes" id="UP001285441"/>
    </source>
</evidence>
<comment type="subcellular location">
    <subcellularLocation>
        <location evidence="1">Mitochondrion outer membrane</location>
        <topology evidence="1">Peripheral membrane protein</topology>
    </subcellularLocation>
</comment>
<dbReference type="GO" id="GO:0051170">
    <property type="term" value="P:import into nucleus"/>
    <property type="evidence" value="ECO:0007669"/>
    <property type="project" value="TreeGrafter"/>
</dbReference>
<evidence type="ECO:0000256" key="5">
    <source>
        <dbReference type="ARBA" id="ARBA00023128"/>
    </source>
</evidence>
<evidence type="ECO:0000256" key="3">
    <source>
        <dbReference type="ARBA" id="ARBA00022787"/>
    </source>
</evidence>
<reference evidence="7" key="2">
    <citation type="submission" date="2023-06" db="EMBL/GenBank/DDBJ databases">
        <authorList>
            <consortium name="Lawrence Berkeley National Laboratory"/>
            <person name="Haridas S."/>
            <person name="Hensen N."/>
            <person name="Bonometti L."/>
            <person name="Westerberg I."/>
            <person name="Brannstrom I.O."/>
            <person name="Guillou S."/>
            <person name="Cros-Aarteil S."/>
            <person name="Calhoun S."/>
            <person name="Kuo A."/>
            <person name="Mondo S."/>
            <person name="Pangilinan J."/>
            <person name="Riley R."/>
            <person name="LaButti K."/>
            <person name="Andreopoulos B."/>
            <person name="Lipzen A."/>
            <person name="Chen C."/>
            <person name="Yanf M."/>
            <person name="Daum C."/>
            <person name="Ng V."/>
            <person name="Clum A."/>
            <person name="Steindorff A."/>
            <person name="Ohm R."/>
            <person name="Martin F."/>
            <person name="Silar P."/>
            <person name="Natvig D."/>
            <person name="Lalanne C."/>
            <person name="Gautier V."/>
            <person name="Ament-velasquez S.L."/>
            <person name="Kruys A."/>
            <person name="Hutchinson M.I."/>
            <person name="Powell A.J."/>
            <person name="Barry K."/>
            <person name="Miller A.N."/>
            <person name="Grigoriev I.V."/>
            <person name="Debuchy R."/>
            <person name="Gladieux P."/>
            <person name="Thoren M.H."/>
            <person name="Johannesson H."/>
        </authorList>
    </citation>
    <scope>NUCLEOTIDE SEQUENCE</scope>
    <source>
        <strain evidence="7">CBS 232.78</strain>
    </source>
</reference>
<gene>
    <name evidence="7" type="ORF">B0H63DRAFT_450694</name>
</gene>
<proteinExistence type="inferred from homology"/>
<dbReference type="Proteomes" id="UP001285441">
    <property type="component" value="Unassembled WGS sequence"/>
</dbReference>
<dbReference type="Pfam" id="PF08732">
    <property type="entry name" value="HIM1"/>
    <property type="match status" value="1"/>
</dbReference>
<dbReference type="GO" id="GO:0005741">
    <property type="term" value="C:mitochondrial outer membrane"/>
    <property type="evidence" value="ECO:0007669"/>
    <property type="project" value="UniProtKB-SubCell"/>
</dbReference>
<comment type="similarity">
    <text evidence="2">Belongs to the FMP52 family.</text>
</comment>
<evidence type="ECO:0008006" key="9">
    <source>
        <dbReference type="Google" id="ProtNLM"/>
    </source>
</evidence>
<sequence>MASTTTTGASAALFGSTGLVGSHILSTLLVDTASFPIVQTISRRAPKSTGPSLSAIIEGDTSAWTTRLAALSPAPRTVISSVGTTRADAGGIANQWKIDHDLNVSLAQAAKSIPSVQTFVFISSAGTRFTSWAPYSKMKTGVENAIKEQNFEHAIILRPGLIIGDREGKHNSDLFVGAVRWFGNGVKDSLGAEAEVIARAAVHAVKLAEQGKAPSKYWILENKDILRLGRDEWTA</sequence>
<organism evidence="7 8">
    <name type="scientific">Podospora didyma</name>
    <dbReference type="NCBI Taxonomy" id="330526"/>
    <lineage>
        <taxon>Eukaryota</taxon>
        <taxon>Fungi</taxon>
        <taxon>Dikarya</taxon>
        <taxon>Ascomycota</taxon>
        <taxon>Pezizomycotina</taxon>
        <taxon>Sordariomycetes</taxon>
        <taxon>Sordariomycetidae</taxon>
        <taxon>Sordariales</taxon>
        <taxon>Podosporaceae</taxon>
        <taxon>Podospora</taxon>
    </lineage>
</organism>
<keyword evidence="5" id="KW-0496">Mitochondrion</keyword>
<dbReference type="PANTHER" id="PTHR14097">
    <property type="entry name" value="OXIDOREDUCTASE HTATIP2"/>
    <property type="match status" value="1"/>
</dbReference>
<reference evidence="7" key="1">
    <citation type="journal article" date="2023" name="Mol. Phylogenet. Evol.">
        <title>Genome-scale phylogeny and comparative genomics of the fungal order Sordariales.</title>
        <authorList>
            <person name="Hensen N."/>
            <person name="Bonometti L."/>
            <person name="Westerberg I."/>
            <person name="Brannstrom I.O."/>
            <person name="Guillou S."/>
            <person name="Cros-Aarteil S."/>
            <person name="Calhoun S."/>
            <person name="Haridas S."/>
            <person name="Kuo A."/>
            <person name="Mondo S."/>
            <person name="Pangilinan J."/>
            <person name="Riley R."/>
            <person name="LaButti K."/>
            <person name="Andreopoulos B."/>
            <person name="Lipzen A."/>
            <person name="Chen C."/>
            <person name="Yan M."/>
            <person name="Daum C."/>
            <person name="Ng V."/>
            <person name="Clum A."/>
            <person name="Steindorff A."/>
            <person name="Ohm R.A."/>
            <person name="Martin F."/>
            <person name="Silar P."/>
            <person name="Natvig D.O."/>
            <person name="Lalanne C."/>
            <person name="Gautier V."/>
            <person name="Ament-Velasquez S.L."/>
            <person name="Kruys A."/>
            <person name="Hutchinson M.I."/>
            <person name="Powell A.J."/>
            <person name="Barry K."/>
            <person name="Miller A.N."/>
            <person name="Grigoriev I.V."/>
            <person name="Debuchy R."/>
            <person name="Gladieux P."/>
            <person name="Hiltunen Thoren M."/>
            <person name="Johannesson H."/>
        </authorList>
    </citation>
    <scope>NUCLEOTIDE SEQUENCE</scope>
    <source>
        <strain evidence="7">CBS 232.78</strain>
    </source>
</reference>
<evidence type="ECO:0000313" key="7">
    <source>
        <dbReference type="EMBL" id="KAK3381346.1"/>
    </source>
</evidence>